<evidence type="ECO:0000259" key="8">
    <source>
        <dbReference type="PROSITE" id="PS50110"/>
    </source>
</evidence>
<dbReference type="InterPro" id="IPR039420">
    <property type="entry name" value="WalR-like"/>
</dbReference>
<evidence type="ECO:0000256" key="7">
    <source>
        <dbReference type="PROSITE-ProRule" id="PRU01091"/>
    </source>
</evidence>
<dbReference type="GO" id="GO:0005829">
    <property type="term" value="C:cytosol"/>
    <property type="evidence" value="ECO:0007669"/>
    <property type="project" value="TreeGrafter"/>
</dbReference>
<dbReference type="Gene3D" id="3.40.50.2300">
    <property type="match status" value="1"/>
</dbReference>
<dbReference type="GO" id="GO:0006355">
    <property type="term" value="P:regulation of DNA-templated transcription"/>
    <property type="evidence" value="ECO:0007669"/>
    <property type="project" value="InterPro"/>
</dbReference>
<feature type="domain" description="Response regulatory" evidence="8">
    <location>
        <begin position="2"/>
        <end position="116"/>
    </location>
</feature>
<dbReference type="KEGG" id="geh:HYN69_00635"/>
<proteinExistence type="predicted"/>
<dbReference type="PANTHER" id="PTHR48111:SF76">
    <property type="entry name" value="TWO-COMPONENT RESPONSE REGULATOR"/>
    <property type="match status" value="1"/>
</dbReference>
<dbReference type="Pfam" id="PF00072">
    <property type="entry name" value="Response_reg"/>
    <property type="match status" value="1"/>
</dbReference>
<keyword evidence="1 6" id="KW-0597">Phosphoprotein</keyword>
<evidence type="ECO:0000256" key="5">
    <source>
        <dbReference type="ARBA" id="ARBA00023163"/>
    </source>
</evidence>
<dbReference type="InterPro" id="IPR001789">
    <property type="entry name" value="Sig_transdc_resp-reg_receiver"/>
</dbReference>
<keyword evidence="11" id="KW-1185">Reference proteome</keyword>
<dbReference type="Proteomes" id="UP000244496">
    <property type="component" value="Chromosome"/>
</dbReference>
<dbReference type="RefSeq" id="WP_108434036.1">
    <property type="nucleotide sequence ID" value="NZ_CP028918.1"/>
</dbReference>
<dbReference type="Gene3D" id="1.10.10.10">
    <property type="entry name" value="Winged helix-like DNA-binding domain superfamily/Winged helix DNA-binding domain"/>
    <property type="match status" value="1"/>
</dbReference>
<feature type="modified residue" description="4-aspartylphosphate" evidence="6">
    <location>
        <position position="51"/>
    </location>
</feature>
<evidence type="ECO:0000313" key="10">
    <source>
        <dbReference type="EMBL" id="AWB47207.1"/>
    </source>
</evidence>
<dbReference type="SMART" id="SM00448">
    <property type="entry name" value="REC"/>
    <property type="match status" value="1"/>
</dbReference>
<reference evidence="10 11" key="1">
    <citation type="submission" date="2018-04" db="EMBL/GenBank/DDBJ databases">
        <title>Genome sequencing of Gemmobacter.</title>
        <authorList>
            <person name="Yi H."/>
            <person name="Baek M.-G."/>
        </authorList>
    </citation>
    <scope>NUCLEOTIDE SEQUENCE [LARGE SCALE GENOMIC DNA]</scope>
    <source>
        <strain evidence="10 11">HYN0069</strain>
    </source>
</reference>
<dbReference type="GO" id="GO:0000156">
    <property type="term" value="F:phosphorelay response regulator activity"/>
    <property type="evidence" value="ECO:0007669"/>
    <property type="project" value="TreeGrafter"/>
</dbReference>
<sequence length="223" mass="24880">MRILIAEDDAEAARYVMRGLQGEGHGVDHLAHGRDALAQAMTGDYDLLLLDRMLPGLDGLSILRAVRAAKLPVPVILLTAMGSVEDRVTGLRAGADDYMVKPFAFVELLARIDTISRRPSLRDEVLGLTVGDLTLDLLTREARREGQSIELQPREFLLLKHFMERPGRVQTRTILLETVWGLHFDPKTSVVETHISRLRAKIDKPFAKPYLTTLHGVGYVLQP</sequence>
<protein>
    <submittedName>
        <fullName evidence="10">DNA-binding response regulator</fullName>
    </submittedName>
</protein>
<name>A0A2S0UHB0_9RHOB</name>
<dbReference type="SMART" id="SM00862">
    <property type="entry name" value="Trans_reg_C"/>
    <property type="match status" value="1"/>
</dbReference>
<dbReference type="InterPro" id="IPR011006">
    <property type="entry name" value="CheY-like_superfamily"/>
</dbReference>
<dbReference type="EMBL" id="CP028918">
    <property type="protein sequence ID" value="AWB47207.1"/>
    <property type="molecule type" value="Genomic_DNA"/>
</dbReference>
<dbReference type="PROSITE" id="PS50110">
    <property type="entry name" value="RESPONSE_REGULATORY"/>
    <property type="match status" value="1"/>
</dbReference>
<dbReference type="GO" id="GO:0032993">
    <property type="term" value="C:protein-DNA complex"/>
    <property type="evidence" value="ECO:0007669"/>
    <property type="project" value="TreeGrafter"/>
</dbReference>
<feature type="domain" description="OmpR/PhoB-type" evidence="9">
    <location>
        <begin position="125"/>
        <end position="223"/>
    </location>
</feature>
<evidence type="ECO:0000313" key="11">
    <source>
        <dbReference type="Proteomes" id="UP000244496"/>
    </source>
</evidence>
<dbReference type="PROSITE" id="PS51755">
    <property type="entry name" value="OMPR_PHOB"/>
    <property type="match status" value="1"/>
</dbReference>
<organism evidence="10 11">
    <name type="scientific">Paragemmobacter aquarius</name>
    <dbReference type="NCBI Taxonomy" id="2169400"/>
    <lineage>
        <taxon>Bacteria</taxon>
        <taxon>Pseudomonadati</taxon>
        <taxon>Pseudomonadota</taxon>
        <taxon>Alphaproteobacteria</taxon>
        <taxon>Rhodobacterales</taxon>
        <taxon>Paracoccaceae</taxon>
        <taxon>Paragemmobacter</taxon>
    </lineage>
</organism>
<evidence type="ECO:0000256" key="3">
    <source>
        <dbReference type="ARBA" id="ARBA00023015"/>
    </source>
</evidence>
<evidence type="ECO:0000259" key="9">
    <source>
        <dbReference type="PROSITE" id="PS51755"/>
    </source>
</evidence>
<dbReference type="GO" id="GO:0000976">
    <property type="term" value="F:transcription cis-regulatory region binding"/>
    <property type="evidence" value="ECO:0007669"/>
    <property type="project" value="TreeGrafter"/>
</dbReference>
<dbReference type="SUPFAM" id="SSF52172">
    <property type="entry name" value="CheY-like"/>
    <property type="match status" value="1"/>
</dbReference>
<gene>
    <name evidence="10" type="ORF">HYN69_00635</name>
</gene>
<dbReference type="Gene3D" id="6.10.250.690">
    <property type="match status" value="1"/>
</dbReference>
<evidence type="ECO:0000256" key="1">
    <source>
        <dbReference type="ARBA" id="ARBA00022553"/>
    </source>
</evidence>
<dbReference type="CDD" id="cd19935">
    <property type="entry name" value="REC_OmpR_CusR-like"/>
    <property type="match status" value="1"/>
</dbReference>
<keyword evidence="5" id="KW-0804">Transcription</keyword>
<dbReference type="InterPro" id="IPR036388">
    <property type="entry name" value="WH-like_DNA-bd_sf"/>
</dbReference>
<evidence type="ECO:0000256" key="2">
    <source>
        <dbReference type="ARBA" id="ARBA00023012"/>
    </source>
</evidence>
<feature type="DNA-binding region" description="OmpR/PhoB-type" evidence="7">
    <location>
        <begin position="125"/>
        <end position="223"/>
    </location>
</feature>
<dbReference type="OrthoDB" id="9802426at2"/>
<dbReference type="CDD" id="cd00383">
    <property type="entry name" value="trans_reg_C"/>
    <property type="match status" value="1"/>
</dbReference>
<keyword evidence="3" id="KW-0805">Transcription regulation</keyword>
<keyword evidence="2" id="KW-0902">Two-component regulatory system</keyword>
<dbReference type="AlphaFoldDB" id="A0A2S0UHB0"/>
<evidence type="ECO:0000256" key="6">
    <source>
        <dbReference type="PROSITE-ProRule" id="PRU00169"/>
    </source>
</evidence>
<dbReference type="InterPro" id="IPR001867">
    <property type="entry name" value="OmpR/PhoB-type_DNA-bd"/>
</dbReference>
<dbReference type="Pfam" id="PF00486">
    <property type="entry name" value="Trans_reg_C"/>
    <property type="match status" value="1"/>
</dbReference>
<keyword evidence="4 7" id="KW-0238">DNA-binding</keyword>
<accession>A0A2S0UHB0</accession>
<dbReference type="FunFam" id="1.10.10.10:FF:000005">
    <property type="entry name" value="Two-component system response regulator"/>
    <property type="match status" value="1"/>
</dbReference>
<evidence type="ECO:0000256" key="4">
    <source>
        <dbReference type="ARBA" id="ARBA00023125"/>
    </source>
</evidence>
<dbReference type="PANTHER" id="PTHR48111">
    <property type="entry name" value="REGULATOR OF RPOS"/>
    <property type="match status" value="1"/>
</dbReference>